<evidence type="ECO:0000313" key="2">
    <source>
        <dbReference type="Proteomes" id="UP000320722"/>
    </source>
</evidence>
<name>A0A517WFZ2_9PLAN</name>
<reference evidence="1 2" key="1">
    <citation type="submission" date="2019-02" db="EMBL/GenBank/DDBJ databases">
        <title>Deep-cultivation of Planctomycetes and their phenomic and genomic characterization uncovers novel biology.</title>
        <authorList>
            <person name="Wiegand S."/>
            <person name="Jogler M."/>
            <person name="Boedeker C."/>
            <person name="Pinto D."/>
            <person name="Vollmers J."/>
            <person name="Rivas-Marin E."/>
            <person name="Kohn T."/>
            <person name="Peeters S.H."/>
            <person name="Heuer A."/>
            <person name="Rast P."/>
            <person name="Oberbeckmann S."/>
            <person name="Bunk B."/>
            <person name="Jeske O."/>
            <person name="Meyerdierks A."/>
            <person name="Storesund J.E."/>
            <person name="Kallscheuer N."/>
            <person name="Luecker S."/>
            <person name="Lage O.M."/>
            <person name="Pohl T."/>
            <person name="Merkel B.J."/>
            <person name="Hornburger P."/>
            <person name="Mueller R.-W."/>
            <person name="Bruemmer F."/>
            <person name="Labrenz M."/>
            <person name="Spormann A.M."/>
            <person name="Op den Camp H."/>
            <person name="Overmann J."/>
            <person name="Amann R."/>
            <person name="Jetten M.S.M."/>
            <person name="Mascher T."/>
            <person name="Medema M.H."/>
            <person name="Devos D.P."/>
            <person name="Kaster A.-K."/>
            <person name="Ovreas L."/>
            <person name="Rohde M."/>
            <person name="Galperin M.Y."/>
            <person name="Jogler C."/>
        </authorList>
    </citation>
    <scope>NUCLEOTIDE SEQUENCE [LARGE SCALE GENOMIC DNA]</scope>
    <source>
        <strain evidence="1 2">V6</strain>
    </source>
</reference>
<proteinExistence type="predicted"/>
<dbReference type="EMBL" id="CP036347">
    <property type="protein sequence ID" value="QDU04190.1"/>
    <property type="molecule type" value="Genomic_DNA"/>
</dbReference>
<gene>
    <name evidence="1" type="ORF">V6x_39170</name>
</gene>
<sequence>MPATAPMMRLNLSLLNGLNNNYLKNLQTFLSQNVSLTTQEPAAFFTRSDRGGTFSSEQREFSMHKTLIGILFSVWLTLCGADSTFAKNRDPKYQKAVSNALEYLAREQRRQGYWEANGGQYRVAMTALAGNALLAEGSTTTRGKYARNIQNAVDYLLEMSQPNGLIGYKNDYHYTYGHGYSMVFLSQVYGEEEDALRREELKKVLIKAVEFCASAQTTRGGWGYVSAKDGNDFDEGSTCITQVQGLRACRNAGIPVDKKIIDRAKKYISDCTTQEGGVQYSIRGGGARPAITAAACAALFNAGEYDSDHLKNMLDYCKKNVWPGGNANRYFGHWHYAHFYYAQVMYRGENKDWDKYIKDIGQQILRKQSASGAWMEGHVGPVYTTAINATILQLDNGYLPIYQK</sequence>
<protein>
    <recommendedName>
        <fullName evidence="3">Terpene cyclase/mutase family protein</fullName>
    </recommendedName>
</protein>
<dbReference type="CDD" id="cd00688">
    <property type="entry name" value="ISOPREN_C2_like"/>
    <property type="match status" value="1"/>
</dbReference>
<organism evidence="1 2">
    <name type="scientific">Gimesia chilikensis</name>
    <dbReference type="NCBI Taxonomy" id="2605989"/>
    <lineage>
        <taxon>Bacteria</taxon>
        <taxon>Pseudomonadati</taxon>
        <taxon>Planctomycetota</taxon>
        <taxon>Planctomycetia</taxon>
        <taxon>Planctomycetales</taxon>
        <taxon>Planctomycetaceae</taxon>
        <taxon>Gimesia</taxon>
    </lineage>
</organism>
<accession>A0A517WFZ2</accession>
<evidence type="ECO:0008006" key="3">
    <source>
        <dbReference type="Google" id="ProtNLM"/>
    </source>
</evidence>
<dbReference type="SUPFAM" id="SSF48239">
    <property type="entry name" value="Terpenoid cyclases/Protein prenyltransferases"/>
    <property type="match status" value="1"/>
</dbReference>
<dbReference type="InterPro" id="IPR008930">
    <property type="entry name" value="Terpenoid_cyclase/PrenylTrfase"/>
</dbReference>
<dbReference type="AlphaFoldDB" id="A0A517WFZ2"/>
<dbReference type="Proteomes" id="UP000320722">
    <property type="component" value="Chromosome"/>
</dbReference>
<dbReference type="Gene3D" id="1.50.10.20">
    <property type="match status" value="2"/>
</dbReference>
<evidence type="ECO:0000313" key="1">
    <source>
        <dbReference type="EMBL" id="QDU04190.1"/>
    </source>
</evidence>